<protein>
    <submittedName>
        <fullName evidence="8">NAD(P)H-dependent oxidoreductase</fullName>
    </submittedName>
</protein>
<comment type="cofactor">
    <cofactor evidence="1">
        <name>FMN</name>
        <dbReference type="ChEBI" id="CHEBI:58210"/>
    </cofactor>
</comment>
<feature type="domain" description="Nitroreductase" evidence="7">
    <location>
        <begin position="10"/>
        <end position="186"/>
    </location>
</feature>
<gene>
    <name evidence="8" type="ORF">GCM10023333_35990</name>
</gene>
<accession>A0ABP9FDM0</accession>
<keyword evidence="4" id="KW-0288">FMN</keyword>
<comment type="caution">
    <text evidence="8">The sequence shown here is derived from an EMBL/GenBank/DDBJ whole genome shotgun (WGS) entry which is preliminary data.</text>
</comment>
<evidence type="ECO:0000256" key="3">
    <source>
        <dbReference type="ARBA" id="ARBA00022630"/>
    </source>
</evidence>
<keyword evidence="3" id="KW-0285">Flavoprotein</keyword>
<evidence type="ECO:0000313" key="8">
    <source>
        <dbReference type="EMBL" id="GAA4899217.1"/>
    </source>
</evidence>
<evidence type="ECO:0000259" key="7">
    <source>
        <dbReference type="Pfam" id="PF00881"/>
    </source>
</evidence>
<evidence type="ECO:0000256" key="2">
    <source>
        <dbReference type="ARBA" id="ARBA00007118"/>
    </source>
</evidence>
<dbReference type="InterPro" id="IPR000415">
    <property type="entry name" value="Nitroreductase-like"/>
</dbReference>
<proteinExistence type="inferred from homology"/>
<evidence type="ECO:0000256" key="4">
    <source>
        <dbReference type="ARBA" id="ARBA00022643"/>
    </source>
</evidence>
<dbReference type="CDD" id="cd02149">
    <property type="entry name" value="NfsB-like"/>
    <property type="match status" value="1"/>
</dbReference>
<evidence type="ECO:0000256" key="5">
    <source>
        <dbReference type="ARBA" id="ARBA00022857"/>
    </source>
</evidence>
<dbReference type="InterPro" id="IPR029479">
    <property type="entry name" value="Nitroreductase"/>
</dbReference>
<sequence length="214" mass="24263">MIHTLQQALEQRYATKVFDPHGIAEEEKIEALLNTLCLAPTSINSQPWHLYVITDPERKAKLAQAAWDNNKPKFTDGSHLFLFCAKTDFGEADVRAIEQVVAKVRGSEINEERIAMMTNYVNTMSQAERQEWIKRQVYLVFGQFLLSCALLELDSCPVEGFLTQEMDTLMDLPKQGYTSVVAAVVGQRSANDFNALEKASKVRFSQNQMVTQLR</sequence>
<evidence type="ECO:0000313" key="9">
    <source>
        <dbReference type="Proteomes" id="UP001499988"/>
    </source>
</evidence>
<dbReference type="PANTHER" id="PTHR43673">
    <property type="entry name" value="NAD(P)H NITROREDUCTASE YDGI-RELATED"/>
    <property type="match status" value="1"/>
</dbReference>
<dbReference type="PANTHER" id="PTHR43673:SF2">
    <property type="entry name" value="NITROREDUCTASE"/>
    <property type="match status" value="1"/>
</dbReference>
<comment type="similarity">
    <text evidence="2">Belongs to the nitroreductase family.</text>
</comment>
<reference evidence="9" key="1">
    <citation type="journal article" date="2019" name="Int. J. Syst. Evol. Microbiol.">
        <title>The Global Catalogue of Microorganisms (GCM) 10K type strain sequencing project: providing services to taxonomists for standard genome sequencing and annotation.</title>
        <authorList>
            <consortium name="The Broad Institute Genomics Platform"/>
            <consortium name="The Broad Institute Genome Sequencing Center for Infectious Disease"/>
            <person name="Wu L."/>
            <person name="Ma J."/>
        </authorList>
    </citation>
    <scope>NUCLEOTIDE SEQUENCE [LARGE SCALE GENOMIC DNA]</scope>
    <source>
        <strain evidence="9">JCM 18401</strain>
    </source>
</reference>
<dbReference type="SUPFAM" id="SSF55469">
    <property type="entry name" value="FMN-dependent nitroreductase-like"/>
    <property type="match status" value="1"/>
</dbReference>
<dbReference type="InterPro" id="IPR033878">
    <property type="entry name" value="NfsB-like"/>
</dbReference>
<dbReference type="Proteomes" id="UP001499988">
    <property type="component" value="Unassembled WGS sequence"/>
</dbReference>
<keyword evidence="5" id="KW-0521">NADP</keyword>
<dbReference type="EMBL" id="BAABJZ010000101">
    <property type="protein sequence ID" value="GAA4899217.1"/>
    <property type="molecule type" value="Genomic_DNA"/>
</dbReference>
<dbReference type="Gene3D" id="3.40.109.10">
    <property type="entry name" value="NADH Oxidase"/>
    <property type="match status" value="1"/>
</dbReference>
<dbReference type="Pfam" id="PF00881">
    <property type="entry name" value="Nitroreductase"/>
    <property type="match status" value="1"/>
</dbReference>
<evidence type="ECO:0000256" key="6">
    <source>
        <dbReference type="ARBA" id="ARBA00023002"/>
    </source>
</evidence>
<keyword evidence="6" id="KW-0560">Oxidoreductase</keyword>
<organism evidence="8 9">
    <name type="scientific">Ferrimonas pelagia</name>
    <dbReference type="NCBI Taxonomy" id="1177826"/>
    <lineage>
        <taxon>Bacteria</taxon>
        <taxon>Pseudomonadati</taxon>
        <taxon>Pseudomonadota</taxon>
        <taxon>Gammaproteobacteria</taxon>
        <taxon>Alteromonadales</taxon>
        <taxon>Ferrimonadaceae</taxon>
        <taxon>Ferrimonas</taxon>
    </lineage>
</organism>
<name>A0ABP9FDM0_9GAMM</name>
<keyword evidence="9" id="KW-1185">Reference proteome</keyword>
<dbReference type="RefSeq" id="WP_345336861.1">
    <property type="nucleotide sequence ID" value="NZ_BAABJZ010000101.1"/>
</dbReference>
<evidence type="ECO:0000256" key="1">
    <source>
        <dbReference type="ARBA" id="ARBA00001917"/>
    </source>
</evidence>